<dbReference type="GO" id="GO:0046872">
    <property type="term" value="F:metal ion binding"/>
    <property type="evidence" value="ECO:0007669"/>
    <property type="project" value="UniProtKB-KW"/>
</dbReference>
<dbReference type="InterPro" id="IPR058240">
    <property type="entry name" value="rSAM_sf"/>
</dbReference>
<gene>
    <name evidence="17" type="ORF">PLBR_LOCUS1538</name>
</gene>
<dbReference type="Gene3D" id="3.40.50.360">
    <property type="match status" value="1"/>
</dbReference>
<dbReference type="InterPro" id="IPR013917">
    <property type="entry name" value="tRNA_wybutosine-synth"/>
</dbReference>
<keyword evidence="5" id="KW-0004">4Fe-4S</keyword>
<keyword evidence="8" id="KW-0479">Metal-binding</keyword>
<keyword evidence="17" id="KW-0496">Mitochondrion</keyword>
<dbReference type="SFLD" id="SFLDF00284">
    <property type="entry name" value="tRNA_wybutosine-synthesizing"/>
    <property type="match status" value="1"/>
</dbReference>
<feature type="domain" description="Flavodoxin-like" evidence="15">
    <location>
        <begin position="7"/>
        <end position="153"/>
    </location>
</feature>
<keyword evidence="10" id="KW-0408">Iron</keyword>
<evidence type="ECO:0000256" key="4">
    <source>
        <dbReference type="ARBA" id="ARBA00012821"/>
    </source>
</evidence>
<evidence type="ECO:0000313" key="18">
    <source>
        <dbReference type="Proteomes" id="UP000290189"/>
    </source>
</evidence>
<dbReference type="SUPFAM" id="SSF52218">
    <property type="entry name" value="Flavoproteins"/>
    <property type="match status" value="1"/>
</dbReference>
<dbReference type="Pfam" id="PF00258">
    <property type="entry name" value="Flavodoxin_1"/>
    <property type="match status" value="1"/>
</dbReference>
<dbReference type="PANTHER" id="PTHR13930">
    <property type="entry name" value="S-ADENOSYL-L-METHIONINE-DEPENDENT TRNA 4-DEMETHYLWYOSINE SYNTHASE"/>
    <property type="match status" value="1"/>
</dbReference>
<reference evidence="17 18" key="1">
    <citation type="submission" date="2018-03" db="EMBL/GenBank/DDBJ databases">
        <authorList>
            <person name="Fogelqvist J."/>
        </authorList>
    </citation>
    <scope>NUCLEOTIDE SEQUENCE [LARGE SCALE GENOMIC DNA]</scope>
</reference>
<dbReference type="GO" id="GO:0051539">
    <property type="term" value="F:4 iron, 4 sulfur cluster binding"/>
    <property type="evidence" value="ECO:0007669"/>
    <property type="project" value="UniProtKB-KW"/>
</dbReference>
<dbReference type="Pfam" id="PF08608">
    <property type="entry name" value="Wyosine_form"/>
    <property type="match status" value="1"/>
</dbReference>
<evidence type="ECO:0000256" key="9">
    <source>
        <dbReference type="ARBA" id="ARBA00022741"/>
    </source>
</evidence>
<dbReference type="FunFam" id="3.20.20.70:FF:000196">
    <property type="entry name" value="S-adenosyl-L-methionine-dependent tRNA 4-demethylwyosine synthase"/>
    <property type="match status" value="1"/>
</dbReference>
<dbReference type="UniPathway" id="UPA00375"/>
<comment type="cofactor">
    <cofactor evidence="1">
        <name>[4Fe-4S] cluster</name>
        <dbReference type="ChEBI" id="CHEBI:49883"/>
    </cofactor>
</comment>
<evidence type="ECO:0000256" key="5">
    <source>
        <dbReference type="ARBA" id="ARBA00022485"/>
    </source>
</evidence>
<dbReference type="CDD" id="cd01335">
    <property type="entry name" value="Radical_SAM"/>
    <property type="match status" value="1"/>
</dbReference>
<geneLocation type="mitochondrion" evidence="17"/>
<dbReference type="GO" id="GO:0010181">
    <property type="term" value="F:FMN binding"/>
    <property type="evidence" value="ECO:0007669"/>
    <property type="project" value="InterPro"/>
</dbReference>
<evidence type="ECO:0000259" key="16">
    <source>
        <dbReference type="PROSITE" id="PS51918"/>
    </source>
</evidence>
<comment type="similarity">
    <text evidence="3">Belongs to the TYW1 family.</text>
</comment>
<evidence type="ECO:0000256" key="8">
    <source>
        <dbReference type="ARBA" id="ARBA00022723"/>
    </source>
</evidence>
<keyword evidence="11" id="KW-0411">Iron-sulfur</keyword>
<evidence type="ECO:0000256" key="3">
    <source>
        <dbReference type="ARBA" id="ARBA00010115"/>
    </source>
</evidence>
<name>A0A3P3Y2C6_PLABS</name>
<keyword evidence="12" id="KW-0456">Lyase</keyword>
<dbReference type="Proteomes" id="UP000290189">
    <property type="component" value="Unassembled WGS sequence"/>
</dbReference>
<evidence type="ECO:0000256" key="11">
    <source>
        <dbReference type="ARBA" id="ARBA00023014"/>
    </source>
</evidence>
<evidence type="ECO:0000256" key="14">
    <source>
        <dbReference type="SAM" id="MobiDB-lite"/>
    </source>
</evidence>
<evidence type="ECO:0000256" key="1">
    <source>
        <dbReference type="ARBA" id="ARBA00001966"/>
    </source>
</evidence>
<evidence type="ECO:0000313" key="17">
    <source>
        <dbReference type="EMBL" id="SPQ94323.1"/>
    </source>
</evidence>
<proteinExistence type="inferred from homology"/>
<comment type="catalytic activity">
    <reaction evidence="13">
        <text>N(1)-methylguanosine(37) in tRNA(Phe) + pyruvate + S-adenosyl-L-methionine = 4-demethylwyosine(37) in tRNA(Phe) + 5'-deoxyadenosine + L-methionine + CO2 + H2O</text>
        <dbReference type="Rhea" id="RHEA:36347"/>
        <dbReference type="Rhea" id="RHEA-COMP:10164"/>
        <dbReference type="Rhea" id="RHEA-COMP:10165"/>
        <dbReference type="ChEBI" id="CHEBI:15361"/>
        <dbReference type="ChEBI" id="CHEBI:15377"/>
        <dbReference type="ChEBI" id="CHEBI:16526"/>
        <dbReference type="ChEBI" id="CHEBI:17319"/>
        <dbReference type="ChEBI" id="CHEBI:57844"/>
        <dbReference type="ChEBI" id="CHEBI:59789"/>
        <dbReference type="ChEBI" id="CHEBI:64315"/>
        <dbReference type="ChEBI" id="CHEBI:73542"/>
        <dbReference type="EC" id="4.1.3.44"/>
    </reaction>
</comment>
<feature type="domain" description="Radical SAM core" evidence="16">
    <location>
        <begin position="242"/>
        <end position="486"/>
    </location>
</feature>
<feature type="compositionally biased region" description="Basic and acidic residues" evidence="14">
    <location>
        <begin position="547"/>
        <end position="558"/>
    </location>
</feature>
<dbReference type="SFLD" id="SFLDG01071">
    <property type="entry name" value="tRNA_wybutosine-synthesizing"/>
    <property type="match status" value="1"/>
</dbReference>
<dbReference type="PANTHER" id="PTHR13930:SF0">
    <property type="entry name" value="S-ADENOSYL-L-METHIONINE-DEPENDENT TRNA 4-DEMETHYLWYOSINE SYNTHASE TYW1-RELATED"/>
    <property type="match status" value="1"/>
</dbReference>
<sequence length="587" mass="65549">MTGDDAVLILYGTRAGHARRVALKLQAELHRAGKISSMRSMAKFDPEDLVSHGRVLAVMSTDSGGMPPPDARFFCQWLRDAVEDVRVPGDYLSGTRFAVFGLGDRAYEEQFNLAALNLDESFLKLRGRQLTAPFLSDGTDDDGDVSRWVKAVCIALDDAADGTAAADEAADDVVDVEDMGSMMSTPTEGPGGRRPEMVTSRVRSNLAKQGYKIIGSHSGVKICRWTKAQLRGRGGCYKHTFYGINSYQCMEMTPSLACANKCVFCWRHQTNPVGTSWRWAMDDPREILDGAIDRHCRMINEMKGVPGVLPDRLAEAYTVRHCALSLVGEPIMYPEINTLLGMMHERKISTFLVTNAQFPDLIQTLRPVTQLYVSIDAADKDTLKAVDRPLFGDYWDRFLGSLDAIRESKQRTVFRLTLLKGYNMDDVARYAQLVARGAPCFIEVKGVTFCGAGETSELTMKSVPFHHEVKSFCEALCREIGDDQYDLACEHEHSCCVVIGHTKFKVDGVWHTWIDYDRFHELSQSGDAFSPTDYACPTPSWAIYNNDEKGFDPNDTRHYRNRHRARPTERDTDGAAVFTPSPSTRPA</sequence>
<evidence type="ECO:0000256" key="6">
    <source>
        <dbReference type="ARBA" id="ARBA00022691"/>
    </source>
</evidence>
<dbReference type="AlphaFoldDB" id="A0A3P3Y2C6"/>
<dbReference type="PROSITE" id="PS51918">
    <property type="entry name" value="RADICAL_SAM"/>
    <property type="match status" value="1"/>
</dbReference>
<evidence type="ECO:0000256" key="7">
    <source>
        <dbReference type="ARBA" id="ARBA00022694"/>
    </source>
</evidence>
<dbReference type="InterPro" id="IPR007197">
    <property type="entry name" value="rSAM"/>
</dbReference>
<feature type="region of interest" description="Disordered" evidence="14">
    <location>
        <begin position="547"/>
        <end position="587"/>
    </location>
</feature>
<organism evidence="17 18">
    <name type="scientific">Plasmodiophora brassicae</name>
    <name type="common">Clubroot disease agent</name>
    <dbReference type="NCBI Taxonomy" id="37360"/>
    <lineage>
        <taxon>Eukaryota</taxon>
        <taxon>Sar</taxon>
        <taxon>Rhizaria</taxon>
        <taxon>Endomyxa</taxon>
        <taxon>Phytomyxea</taxon>
        <taxon>Plasmodiophorida</taxon>
        <taxon>Plasmodiophoridae</taxon>
        <taxon>Plasmodiophora</taxon>
    </lineage>
</organism>
<dbReference type="GO" id="GO:0102521">
    <property type="term" value="F:tRNA-4-demethylwyosine synthase activity"/>
    <property type="evidence" value="ECO:0007669"/>
    <property type="project" value="UniProtKB-EC"/>
</dbReference>
<evidence type="ECO:0000259" key="15">
    <source>
        <dbReference type="PROSITE" id="PS50902"/>
    </source>
</evidence>
<evidence type="ECO:0000256" key="10">
    <source>
        <dbReference type="ARBA" id="ARBA00023004"/>
    </source>
</evidence>
<keyword evidence="9" id="KW-0547">Nucleotide-binding</keyword>
<dbReference type="Pfam" id="PF04055">
    <property type="entry name" value="Radical_SAM"/>
    <property type="match status" value="1"/>
</dbReference>
<accession>A0A3P3Y2C6</accession>
<dbReference type="InterPro" id="IPR013785">
    <property type="entry name" value="Aldolase_TIM"/>
</dbReference>
<dbReference type="SUPFAM" id="SSF102114">
    <property type="entry name" value="Radical SAM enzymes"/>
    <property type="match status" value="1"/>
</dbReference>
<dbReference type="InterPro" id="IPR034556">
    <property type="entry name" value="tRNA_wybutosine-synthase"/>
</dbReference>
<dbReference type="InterPro" id="IPR029039">
    <property type="entry name" value="Flavoprotein-like_sf"/>
</dbReference>
<dbReference type="GO" id="GO:0008033">
    <property type="term" value="P:tRNA processing"/>
    <property type="evidence" value="ECO:0007669"/>
    <property type="project" value="UniProtKB-KW"/>
</dbReference>
<evidence type="ECO:0000256" key="2">
    <source>
        <dbReference type="ARBA" id="ARBA00004797"/>
    </source>
</evidence>
<dbReference type="EMBL" id="OVEO01000002">
    <property type="protein sequence ID" value="SPQ94323.1"/>
    <property type="molecule type" value="Genomic_DNA"/>
</dbReference>
<keyword evidence="7" id="KW-0819">tRNA processing</keyword>
<comment type="pathway">
    <text evidence="2">tRNA modification; wybutosine-tRNA(Phe) biosynthesis.</text>
</comment>
<evidence type="ECO:0000256" key="13">
    <source>
        <dbReference type="ARBA" id="ARBA00049466"/>
    </source>
</evidence>
<dbReference type="SFLD" id="SFLDS00029">
    <property type="entry name" value="Radical_SAM"/>
    <property type="match status" value="1"/>
</dbReference>
<dbReference type="Gene3D" id="3.20.20.70">
    <property type="entry name" value="Aldolase class I"/>
    <property type="match status" value="1"/>
</dbReference>
<dbReference type="PROSITE" id="PS50902">
    <property type="entry name" value="FLAVODOXIN_LIKE"/>
    <property type="match status" value="1"/>
</dbReference>
<dbReference type="EC" id="4.1.3.44" evidence="4"/>
<protein>
    <recommendedName>
        <fullName evidence="4">tRNA 4-demethylwyosine synthase (AdoMet-dependent)</fullName>
        <ecNumber evidence="4">4.1.3.44</ecNumber>
    </recommendedName>
</protein>
<dbReference type="InterPro" id="IPR008254">
    <property type="entry name" value="Flavodoxin/NO_synth"/>
</dbReference>
<evidence type="ECO:0000256" key="12">
    <source>
        <dbReference type="ARBA" id="ARBA00023239"/>
    </source>
</evidence>
<keyword evidence="6" id="KW-0949">S-adenosyl-L-methionine</keyword>